<name>A0A6N2LGJ1_SALVM</name>
<organism evidence="2">
    <name type="scientific">Salix viminalis</name>
    <name type="common">Common osier</name>
    <name type="synonym">Basket willow</name>
    <dbReference type="NCBI Taxonomy" id="40686"/>
    <lineage>
        <taxon>Eukaryota</taxon>
        <taxon>Viridiplantae</taxon>
        <taxon>Streptophyta</taxon>
        <taxon>Embryophyta</taxon>
        <taxon>Tracheophyta</taxon>
        <taxon>Spermatophyta</taxon>
        <taxon>Magnoliopsida</taxon>
        <taxon>eudicotyledons</taxon>
        <taxon>Gunneridae</taxon>
        <taxon>Pentapetalae</taxon>
        <taxon>rosids</taxon>
        <taxon>fabids</taxon>
        <taxon>Malpighiales</taxon>
        <taxon>Salicaceae</taxon>
        <taxon>Saliceae</taxon>
        <taxon>Salix</taxon>
    </lineage>
</organism>
<protein>
    <recommendedName>
        <fullName evidence="3">Glutamine amidotransferase domain-containing protein</fullName>
    </recommendedName>
</protein>
<accession>A0A6N2LGJ1</accession>
<dbReference type="PROSITE" id="PS51130">
    <property type="entry name" value="PDXT_SNO_2"/>
    <property type="match status" value="1"/>
</dbReference>
<keyword evidence="1" id="KW-0315">Glutamine amidotransferase</keyword>
<dbReference type="InterPro" id="IPR029062">
    <property type="entry name" value="Class_I_gatase-like"/>
</dbReference>
<dbReference type="PANTHER" id="PTHR31559">
    <property type="entry name" value="PYRIDOXAL 5'-PHOSPHATE SYNTHASE SUBUNIT SNO"/>
    <property type="match status" value="1"/>
</dbReference>
<dbReference type="Pfam" id="PF01174">
    <property type="entry name" value="SNO"/>
    <property type="match status" value="1"/>
</dbReference>
<reference evidence="2" key="1">
    <citation type="submission" date="2019-03" db="EMBL/GenBank/DDBJ databases">
        <authorList>
            <person name="Mank J."/>
            <person name="Almeida P."/>
        </authorList>
    </citation>
    <scope>NUCLEOTIDE SEQUENCE</scope>
    <source>
        <strain evidence="2">78183</strain>
    </source>
</reference>
<dbReference type="PANTHER" id="PTHR31559:SF0">
    <property type="entry name" value="PYRIDOXAL 5'-PHOSPHATE SYNTHASE SUBUNIT SNO1-RELATED"/>
    <property type="match status" value="1"/>
</dbReference>
<dbReference type="SUPFAM" id="SSF52317">
    <property type="entry name" value="Class I glutamine amidotransferase-like"/>
    <property type="match status" value="1"/>
</dbReference>
<dbReference type="GO" id="GO:0004359">
    <property type="term" value="F:glutaminase activity"/>
    <property type="evidence" value="ECO:0007669"/>
    <property type="project" value="InterPro"/>
</dbReference>
<evidence type="ECO:0000256" key="1">
    <source>
        <dbReference type="ARBA" id="ARBA00022962"/>
    </source>
</evidence>
<dbReference type="AlphaFoldDB" id="A0A6N2LGJ1"/>
<dbReference type="GO" id="GO:0042823">
    <property type="term" value="P:pyridoxal phosphate biosynthetic process"/>
    <property type="evidence" value="ECO:0007669"/>
    <property type="project" value="InterPro"/>
</dbReference>
<evidence type="ECO:0008006" key="3">
    <source>
        <dbReference type="Google" id="ProtNLM"/>
    </source>
</evidence>
<dbReference type="GO" id="GO:0005829">
    <property type="term" value="C:cytosol"/>
    <property type="evidence" value="ECO:0007669"/>
    <property type="project" value="TreeGrafter"/>
</dbReference>
<gene>
    <name evidence="2" type="ORF">SVIM_LOCUS183971</name>
</gene>
<proteinExistence type="predicted"/>
<dbReference type="Gene3D" id="3.40.50.880">
    <property type="match status" value="1"/>
</dbReference>
<dbReference type="InterPro" id="IPR002161">
    <property type="entry name" value="PdxT/SNO"/>
</dbReference>
<dbReference type="EMBL" id="CAADRP010001113">
    <property type="protein sequence ID" value="VFU36467.1"/>
    <property type="molecule type" value="Genomic_DNA"/>
</dbReference>
<evidence type="ECO:0000313" key="2">
    <source>
        <dbReference type="EMBL" id="VFU36467.1"/>
    </source>
</evidence>
<dbReference type="GO" id="GO:0008614">
    <property type="term" value="P:pyridoxine metabolic process"/>
    <property type="evidence" value="ECO:0007669"/>
    <property type="project" value="TreeGrafter"/>
</dbReference>
<sequence length="105" mass="11861">MVSFCLEHYYLSHFCCVLFQSLHNYMFDIQENSVPEEKVIVAIKQGNLLGTAFHPELTADTRWHSYFLKMASETGEGTSSRSVVPAGGVDLSYDGKPRIDLPIFQ</sequence>
<dbReference type="GO" id="GO:1903600">
    <property type="term" value="C:glutaminase complex"/>
    <property type="evidence" value="ECO:0007669"/>
    <property type="project" value="TreeGrafter"/>
</dbReference>